<feature type="region of interest" description="Disordered" evidence="1">
    <location>
        <begin position="196"/>
        <end position="261"/>
    </location>
</feature>
<feature type="chain" id="PRO_5035264037" evidence="3">
    <location>
        <begin position="34"/>
        <end position="295"/>
    </location>
</feature>
<evidence type="ECO:0000313" key="5">
    <source>
        <dbReference type="Proteomes" id="UP000616724"/>
    </source>
</evidence>
<feature type="compositionally biased region" description="Low complexity" evidence="1">
    <location>
        <begin position="224"/>
        <end position="243"/>
    </location>
</feature>
<dbReference type="RefSeq" id="WP_203890571.1">
    <property type="nucleotide sequence ID" value="NZ_BOOH01000019.1"/>
</dbReference>
<dbReference type="PROSITE" id="PS51318">
    <property type="entry name" value="TAT"/>
    <property type="match status" value="1"/>
</dbReference>
<evidence type="ECO:0000313" key="4">
    <source>
        <dbReference type="EMBL" id="GIH75937.1"/>
    </source>
</evidence>
<evidence type="ECO:0000256" key="1">
    <source>
        <dbReference type="SAM" id="MobiDB-lite"/>
    </source>
</evidence>
<name>A0A8J3RHQ5_9ACTN</name>
<proteinExistence type="predicted"/>
<feature type="signal peptide" evidence="3">
    <location>
        <begin position="1"/>
        <end position="33"/>
    </location>
</feature>
<evidence type="ECO:0000256" key="3">
    <source>
        <dbReference type="SAM" id="SignalP"/>
    </source>
</evidence>
<dbReference type="AlphaFoldDB" id="A0A8J3RHQ5"/>
<comment type="caution">
    <text evidence="4">The sequence shown here is derived from an EMBL/GenBank/DDBJ whole genome shotgun (WGS) entry which is preliminary data.</text>
</comment>
<keyword evidence="5" id="KW-1185">Reference proteome</keyword>
<dbReference type="EMBL" id="BOOH01000019">
    <property type="protein sequence ID" value="GIH75937.1"/>
    <property type="molecule type" value="Genomic_DNA"/>
</dbReference>
<keyword evidence="2" id="KW-0812">Transmembrane</keyword>
<gene>
    <name evidence="4" type="ORF">Plo01_23660</name>
</gene>
<keyword evidence="3" id="KW-0732">Signal</keyword>
<dbReference type="InterPro" id="IPR006311">
    <property type="entry name" value="TAT_signal"/>
</dbReference>
<keyword evidence="2" id="KW-1133">Transmembrane helix</keyword>
<sequence length="295" mass="29320">MLKSKTRRRVMAKTAAIGAVGAGLIFGAVPALASMAAAPVPVTYTCETEAGVSATYKIQMELTGPTAPVPSSTVVATWKIGPSASPSGLTAPSAIPNTEKLVADADVLITSSPTIVPSELRSVAATGAAASISQGATLQPPNLLITMTPTATGVIAVQPDNFSLYLAPTNASDTDGELYECTVATAEASAAALRITVKPSTSSSSSTTPSSTPTTPTPTPTPSVKPTVTVFETVTARATRTRTGQIDKTPDGGASTGGGGDAGPDARVIMLAGALMVGGAAIGGLALRRRTAARG</sequence>
<feature type="transmembrane region" description="Helical" evidence="2">
    <location>
        <begin position="268"/>
        <end position="287"/>
    </location>
</feature>
<evidence type="ECO:0000256" key="2">
    <source>
        <dbReference type="SAM" id="Phobius"/>
    </source>
</evidence>
<reference evidence="4 5" key="1">
    <citation type="submission" date="2021-01" db="EMBL/GenBank/DDBJ databases">
        <title>Whole genome shotgun sequence of Planobispora longispora NBRC 13918.</title>
        <authorList>
            <person name="Komaki H."/>
            <person name="Tamura T."/>
        </authorList>
    </citation>
    <scope>NUCLEOTIDE SEQUENCE [LARGE SCALE GENOMIC DNA]</scope>
    <source>
        <strain evidence="4 5">NBRC 13918</strain>
    </source>
</reference>
<feature type="compositionally biased region" description="Low complexity" evidence="1">
    <location>
        <begin position="196"/>
        <end position="214"/>
    </location>
</feature>
<organism evidence="4 5">
    <name type="scientific">Planobispora longispora</name>
    <dbReference type="NCBI Taxonomy" id="28887"/>
    <lineage>
        <taxon>Bacteria</taxon>
        <taxon>Bacillati</taxon>
        <taxon>Actinomycetota</taxon>
        <taxon>Actinomycetes</taxon>
        <taxon>Streptosporangiales</taxon>
        <taxon>Streptosporangiaceae</taxon>
        <taxon>Planobispora</taxon>
    </lineage>
</organism>
<dbReference type="Proteomes" id="UP000616724">
    <property type="component" value="Unassembled WGS sequence"/>
</dbReference>
<protein>
    <submittedName>
        <fullName evidence="4">Uncharacterized protein</fullName>
    </submittedName>
</protein>
<accession>A0A8J3RHQ5</accession>
<keyword evidence="2" id="KW-0472">Membrane</keyword>